<organism evidence="5 6">
    <name type="scientific">Pristionchus mayeri</name>
    <dbReference type="NCBI Taxonomy" id="1317129"/>
    <lineage>
        <taxon>Eukaryota</taxon>
        <taxon>Metazoa</taxon>
        <taxon>Ecdysozoa</taxon>
        <taxon>Nematoda</taxon>
        <taxon>Chromadorea</taxon>
        <taxon>Rhabditida</taxon>
        <taxon>Rhabditina</taxon>
        <taxon>Diplogasteromorpha</taxon>
        <taxon>Diplogasteroidea</taxon>
        <taxon>Neodiplogasteridae</taxon>
        <taxon>Pristionchus</taxon>
    </lineage>
</organism>
<feature type="non-terminal residue" evidence="5">
    <location>
        <position position="1"/>
    </location>
</feature>
<sequence>LPSLPLLSPSLLPPSVLAPLLYPMGGVANFCKTLLLVYFAVLGLFFSLVAGLIIYASLHENPYTTEKLIKAEGYPFEEHTVVTTDGYVNRIHRIPAKGTAKEVVLVQPGLLMDSACFVSNGAKGSLAFLLSDAGHDVWLGNARGGHYSEHKEWNKWEGRFWNFSWEDLAAHEIPSIIDFILKETGRKKLIYVGNSQSGLVAMALLSTKDEYNDKVKALFGLAPAASLAHVKGPMVELAPAGHLVDMLEDLAGPQPVLARSILNDVLRTVCSVGALQYGCERLFFRNGGDWSTQLDYSRLPIYYSNYPSGSSTKNTRHFTQMITKKRTARFDYGEVENLKRYGTLYPPSFNFSSVRVPMYLWYSDGDYLVGAEDITGGLVPQLKEEHLREVTHLSGYNHFDFHWGLRAPEDIFRPIVKFIDGLDAEDGKKKTKRVSRETFCAADDPNDICG</sequence>
<dbReference type="InterPro" id="IPR006693">
    <property type="entry name" value="AB_hydrolase_lipase"/>
</dbReference>
<evidence type="ECO:0000313" key="6">
    <source>
        <dbReference type="Proteomes" id="UP001328107"/>
    </source>
</evidence>
<gene>
    <name evidence="5" type="ORF">PMAYCL1PPCAC_07975</name>
</gene>
<dbReference type="EMBL" id="BTRK01000002">
    <property type="protein sequence ID" value="GMR37780.1"/>
    <property type="molecule type" value="Genomic_DNA"/>
</dbReference>
<feature type="active site" description="Charge relay system" evidence="2">
    <location>
        <position position="398"/>
    </location>
</feature>
<dbReference type="PANTHER" id="PTHR11005">
    <property type="entry name" value="LYSOSOMAL ACID LIPASE-RELATED"/>
    <property type="match status" value="1"/>
</dbReference>
<dbReference type="Pfam" id="PF04083">
    <property type="entry name" value="Abhydro_lipase"/>
    <property type="match status" value="1"/>
</dbReference>
<evidence type="ECO:0000256" key="1">
    <source>
        <dbReference type="ARBA" id="ARBA00010701"/>
    </source>
</evidence>
<protein>
    <recommendedName>
        <fullName evidence="4">Partial AB-hydrolase lipase domain-containing protein</fullName>
    </recommendedName>
</protein>
<dbReference type="FunFam" id="3.40.50.1820:FF:000179">
    <property type="entry name" value="Lipase"/>
    <property type="match status" value="1"/>
</dbReference>
<dbReference type="InterPro" id="IPR029058">
    <property type="entry name" value="AB_hydrolase_fold"/>
</dbReference>
<feature type="transmembrane region" description="Helical" evidence="3">
    <location>
        <begin position="6"/>
        <end position="22"/>
    </location>
</feature>
<name>A0AAN4ZHH4_9BILA</name>
<dbReference type="AlphaFoldDB" id="A0AAN4ZHH4"/>
<dbReference type="InterPro" id="IPR025483">
    <property type="entry name" value="Lipase_euk"/>
</dbReference>
<evidence type="ECO:0000256" key="3">
    <source>
        <dbReference type="SAM" id="Phobius"/>
    </source>
</evidence>
<feature type="active site" description="Nucleophile" evidence="2">
    <location>
        <position position="195"/>
    </location>
</feature>
<dbReference type="PIRSF" id="PIRSF000862">
    <property type="entry name" value="Steryl_ester_lip"/>
    <property type="match status" value="1"/>
</dbReference>
<dbReference type="SUPFAM" id="SSF53474">
    <property type="entry name" value="alpha/beta-Hydrolases"/>
    <property type="match status" value="1"/>
</dbReference>
<keyword evidence="3" id="KW-0472">Membrane</keyword>
<dbReference type="Gene3D" id="3.40.50.1820">
    <property type="entry name" value="alpha/beta hydrolase"/>
    <property type="match status" value="1"/>
</dbReference>
<keyword evidence="6" id="KW-1185">Reference proteome</keyword>
<feature type="active site" description="Charge relay system" evidence="2">
    <location>
        <position position="366"/>
    </location>
</feature>
<accession>A0AAN4ZHH4</accession>
<comment type="similarity">
    <text evidence="1">Belongs to the AB hydrolase superfamily. Lipase family.</text>
</comment>
<dbReference type="GO" id="GO:0006629">
    <property type="term" value="P:lipid metabolic process"/>
    <property type="evidence" value="ECO:0007669"/>
    <property type="project" value="InterPro"/>
</dbReference>
<keyword evidence="3" id="KW-0812">Transmembrane</keyword>
<comment type="caution">
    <text evidence="5">The sequence shown here is derived from an EMBL/GenBank/DDBJ whole genome shotgun (WGS) entry which is preliminary data.</text>
</comment>
<evidence type="ECO:0000313" key="5">
    <source>
        <dbReference type="EMBL" id="GMR37780.1"/>
    </source>
</evidence>
<dbReference type="GO" id="GO:0016788">
    <property type="term" value="F:hydrolase activity, acting on ester bonds"/>
    <property type="evidence" value="ECO:0007669"/>
    <property type="project" value="InterPro"/>
</dbReference>
<dbReference type="Proteomes" id="UP001328107">
    <property type="component" value="Unassembled WGS sequence"/>
</dbReference>
<proteinExistence type="inferred from homology"/>
<feature type="domain" description="Partial AB-hydrolase lipase" evidence="4">
    <location>
        <begin position="66"/>
        <end position="121"/>
    </location>
</feature>
<evidence type="ECO:0000259" key="4">
    <source>
        <dbReference type="Pfam" id="PF04083"/>
    </source>
</evidence>
<keyword evidence="3" id="KW-1133">Transmembrane helix</keyword>
<feature type="transmembrane region" description="Helical" evidence="3">
    <location>
        <begin position="34"/>
        <end position="58"/>
    </location>
</feature>
<evidence type="ECO:0000256" key="2">
    <source>
        <dbReference type="PIRSR" id="PIRSR000862-1"/>
    </source>
</evidence>
<reference evidence="6" key="1">
    <citation type="submission" date="2022-10" db="EMBL/GenBank/DDBJ databases">
        <title>Genome assembly of Pristionchus species.</title>
        <authorList>
            <person name="Yoshida K."/>
            <person name="Sommer R.J."/>
        </authorList>
    </citation>
    <scope>NUCLEOTIDE SEQUENCE [LARGE SCALE GENOMIC DNA]</scope>
    <source>
        <strain evidence="6">RS5460</strain>
    </source>
</reference>